<dbReference type="PANTHER" id="PTHR36740:SF1">
    <property type="entry name" value="PRC-BARREL DOMAIN-CONTAINING PROTEIN"/>
    <property type="match status" value="1"/>
</dbReference>
<dbReference type="EMBL" id="BAABME010020433">
    <property type="protein sequence ID" value="GAA0160396.1"/>
    <property type="molecule type" value="Genomic_DNA"/>
</dbReference>
<keyword evidence="2" id="KW-1185">Reference proteome</keyword>
<reference evidence="1 2" key="1">
    <citation type="submission" date="2024-01" db="EMBL/GenBank/DDBJ databases">
        <title>The complete chloroplast genome sequence of Lithospermum erythrorhizon: insights into the phylogenetic relationship among Boraginaceae species and the maternal lineages of purple gromwells.</title>
        <authorList>
            <person name="Okada T."/>
            <person name="Watanabe K."/>
        </authorList>
    </citation>
    <scope>NUCLEOTIDE SEQUENCE [LARGE SCALE GENOMIC DNA]</scope>
</reference>
<dbReference type="PANTHER" id="PTHR36740">
    <property type="entry name" value="PRC DOMAIN-CONTAINING PROTEIN"/>
    <property type="match status" value="1"/>
</dbReference>
<accession>A0AAV3QB26</accession>
<evidence type="ECO:0000313" key="2">
    <source>
        <dbReference type="Proteomes" id="UP001454036"/>
    </source>
</evidence>
<dbReference type="Proteomes" id="UP001454036">
    <property type="component" value="Unassembled WGS sequence"/>
</dbReference>
<gene>
    <name evidence="1" type="ORF">LIER_39033</name>
</gene>
<dbReference type="AlphaFoldDB" id="A0AAV3QB26"/>
<sequence length="182" mass="20501">MNKCFILSSTSFYYTSFSTTKFQQTVWNLKHPKLLAKPNSVTIFKNHVKAKASSVGDVSDEFSNFLYSKKTVKSKENKEGSHLQEFVTQEHSDAARIEFLEFGSNAKGHVTGEELTNFVGQQNPNAERSEILIRKKERSKSGRQTLKRSSILAKQVICVESALSLGFVSQLLVDVDSVREFV</sequence>
<name>A0AAV3QB26_LITER</name>
<evidence type="ECO:0000313" key="1">
    <source>
        <dbReference type="EMBL" id="GAA0160396.1"/>
    </source>
</evidence>
<evidence type="ECO:0008006" key="3">
    <source>
        <dbReference type="Google" id="ProtNLM"/>
    </source>
</evidence>
<organism evidence="1 2">
    <name type="scientific">Lithospermum erythrorhizon</name>
    <name type="common">Purple gromwell</name>
    <name type="synonym">Lithospermum officinale var. erythrorhizon</name>
    <dbReference type="NCBI Taxonomy" id="34254"/>
    <lineage>
        <taxon>Eukaryota</taxon>
        <taxon>Viridiplantae</taxon>
        <taxon>Streptophyta</taxon>
        <taxon>Embryophyta</taxon>
        <taxon>Tracheophyta</taxon>
        <taxon>Spermatophyta</taxon>
        <taxon>Magnoliopsida</taxon>
        <taxon>eudicotyledons</taxon>
        <taxon>Gunneridae</taxon>
        <taxon>Pentapetalae</taxon>
        <taxon>asterids</taxon>
        <taxon>lamiids</taxon>
        <taxon>Boraginales</taxon>
        <taxon>Boraginaceae</taxon>
        <taxon>Boraginoideae</taxon>
        <taxon>Lithospermeae</taxon>
        <taxon>Lithospermum</taxon>
    </lineage>
</organism>
<comment type="caution">
    <text evidence="1">The sequence shown here is derived from an EMBL/GenBank/DDBJ whole genome shotgun (WGS) entry which is preliminary data.</text>
</comment>
<protein>
    <recommendedName>
        <fullName evidence="3">EF-hand domain-containing protein</fullName>
    </recommendedName>
</protein>
<proteinExistence type="predicted"/>